<evidence type="ECO:0000313" key="3">
    <source>
        <dbReference type="EMBL" id="VFK38607.1"/>
    </source>
</evidence>
<protein>
    <submittedName>
        <fullName evidence="3">Nucleotidyltransferase domain-containing protein</fullName>
    </submittedName>
</protein>
<dbReference type="Pfam" id="PF18765">
    <property type="entry name" value="Polbeta"/>
    <property type="match status" value="1"/>
</dbReference>
<dbReference type="EMBL" id="CAADFU010000001">
    <property type="protein sequence ID" value="VFK38607.1"/>
    <property type="molecule type" value="Genomic_DNA"/>
</dbReference>
<dbReference type="InterPro" id="IPR043519">
    <property type="entry name" value="NT_sf"/>
</dbReference>
<dbReference type="Gene3D" id="3.30.460.10">
    <property type="entry name" value="Beta Polymerase, domain 2"/>
    <property type="match status" value="1"/>
</dbReference>
<evidence type="ECO:0000313" key="2">
    <source>
        <dbReference type="EMBL" id="VFK36385.1"/>
    </source>
</evidence>
<evidence type="ECO:0000259" key="1">
    <source>
        <dbReference type="Pfam" id="PF18765"/>
    </source>
</evidence>
<organism evidence="3">
    <name type="scientific">Candidatus Kentrum sp. SD</name>
    <dbReference type="NCBI Taxonomy" id="2126332"/>
    <lineage>
        <taxon>Bacteria</taxon>
        <taxon>Pseudomonadati</taxon>
        <taxon>Pseudomonadota</taxon>
        <taxon>Gammaproteobacteria</taxon>
        <taxon>Candidatus Kentrum</taxon>
    </lineage>
</organism>
<dbReference type="SUPFAM" id="SSF81301">
    <property type="entry name" value="Nucleotidyltransferase"/>
    <property type="match status" value="1"/>
</dbReference>
<dbReference type="EMBL" id="CAADFR010000001">
    <property type="protein sequence ID" value="VFK36385.1"/>
    <property type="molecule type" value="Genomic_DNA"/>
</dbReference>
<name>A0A450YAQ0_9GAMM</name>
<reference evidence="3" key="1">
    <citation type="submission" date="2019-02" db="EMBL/GenBank/DDBJ databases">
        <authorList>
            <person name="Gruber-Vodicka R. H."/>
            <person name="Seah K. B. B."/>
        </authorList>
    </citation>
    <scope>NUCLEOTIDE SEQUENCE</scope>
    <source>
        <strain evidence="3">BECK_S1320</strain>
        <strain evidence="2">BECK_S1321</strain>
    </source>
</reference>
<dbReference type="CDD" id="cd05403">
    <property type="entry name" value="NT_KNTase_like"/>
    <property type="match status" value="1"/>
</dbReference>
<accession>A0A450YAQ0</accession>
<dbReference type="AlphaFoldDB" id="A0A450YAQ0"/>
<keyword evidence="3" id="KW-0808">Transferase</keyword>
<proteinExistence type="predicted"/>
<sequence>MVIDSVSQGQFGLDQMVIRRINSVFAAFPSIGKVILYGSRAKGNQRPGSDIDLVIVGADVTEEKILEMDNRLEELLLPYTIDLSRFHEIENPKLIEHIDRVGIVFFSKRPEEHKPNTVDSGKIT</sequence>
<dbReference type="InterPro" id="IPR041633">
    <property type="entry name" value="Polbeta"/>
</dbReference>
<feature type="domain" description="Polymerase beta nucleotidyltransferase" evidence="1">
    <location>
        <begin position="21"/>
        <end position="109"/>
    </location>
</feature>
<dbReference type="GO" id="GO:0016740">
    <property type="term" value="F:transferase activity"/>
    <property type="evidence" value="ECO:0007669"/>
    <property type="project" value="UniProtKB-KW"/>
</dbReference>
<gene>
    <name evidence="3" type="ORF">BECKSD772E_GA0070983_100151</name>
    <name evidence="2" type="ORF">BECKSD772F_GA0070984_100152</name>
</gene>